<name>A0A9Q0YWL2_SALPP</name>
<keyword evidence="3" id="KW-1185">Reference proteome</keyword>
<organism evidence="2 3">
    <name type="scientific">Salix purpurea</name>
    <name type="common">Purple osier willow</name>
    <dbReference type="NCBI Taxonomy" id="77065"/>
    <lineage>
        <taxon>Eukaryota</taxon>
        <taxon>Viridiplantae</taxon>
        <taxon>Streptophyta</taxon>
        <taxon>Embryophyta</taxon>
        <taxon>Tracheophyta</taxon>
        <taxon>Spermatophyta</taxon>
        <taxon>Magnoliopsida</taxon>
        <taxon>eudicotyledons</taxon>
        <taxon>Gunneridae</taxon>
        <taxon>Pentapetalae</taxon>
        <taxon>rosids</taxon>
        <taxon>fabids</taxon>
        <taxon>Malpighiales</taxon>
        <taxon>Salicaceae</taxon>
        <taxon>Saliceae</taxon>
        <taxon>Salix</taxon>
    </lineage>
</organism>
<evidence type="ECO:0000256" key="1">
    <source>
        <dbReference type="SAM" id="MobiDB-lite"/>
    </source>
</evidence>
<feature type="compositionally biased region" description="Basic and acidic residues" evidence="1">
    <location>
        <begin position="14"/>
        <end position="27"/>
    </location>
</feature>
<evidence type="ECO:0000313" key="3">
    <source>
        <dbReference type="Proteomes" id="UP001151532"/>
    </source>
</evidence>
<dbReference type="OrthoDB" id="1713138at2759"/>
<reference evidence="2" key="1">
    <citation type="submission" date="2022-11" db="EMBL/GenBank/DDBJ databases">
        <authorList>
            <person name="Hyden B.L."/>
            <person name="Feng K."/>
            <person name="Yates T."/>
            <person name="Jawdy S."/>
            <person name="Smart L.B."/>
            <person name="Muchero W."/>
        </authorList>
    </citation>
    <scope>NUCLEOTIDE SEQUENCE</scope>
    <source>
        <tissue evidence="2">Shoot tip</tissue>
    </source>
</reference>
<feature type="region of interest" description="Disordered" evidence="1">
    <location>
        <begin position="1"/>
        <end position="40"/>
    </location>
</feature>
<protein>
    <submittedName>
        <fullName evidence="2">PROTEIN SPA1-RELATED 2</fullName>
    </submittedName>
</protein>
<accession>A0A9Q0YWL2</accession>
<feature type="region of interest" description="Disordered" evidence="1">
    <location>
        <begin position="66"/>
        <end position="90"/>
    </location>
</feature>
<reference evidence="2" key="2">
    <citation type="journal article" date="2023" name="Int. J. Mol. Sci.">
        <title>De Novo Assembly and Annotation of 11 Diverse Shrub Willow (Salix) Genomes Reveals Novel Gene Organization in Sex-Linked Regions.</title>
        <authorList>
            <person name="Hyden B."/>
            <person name="Feng K."/>
            <person name="Yates T.B."/>
            <person name="Jawdy S."/>
            <person name="Cereghino C."/>
            <person name="Smart L.B."/>
            <person name="Muchero W."/>
        </authorList>
    </citation>
    <scope>NUCLEOTIDE SEQUENCE</scope>
    <source>
        <tissue evidence="2">Shoot tip</tissue>
    </source>
</reference>
<gene>
    <name evidence="2" type="ORF">OIU79_008744</name>
</gene>
<comment type="caution">
    <text evidence="2">The sequence shown here is derived from an EMBL/GenBank/DDBJ whole genome shotgun (WGS) entry which is preliminary data.</text>
</comment>
<sequence>MDEGLGDEVASMDATEHAHLRGKESEYSVKPPESSNLLESREIDIAGVDDYRESSFHVLADMLEGKNENRSASPMDASEQPCSSCRSMDDAGNMNEELMARNYDGSNLAIVGTSNNRERMQTRQNQWPHLYQIGGGSISGISL</sequence>
<evidence type="ECO:0000313" key="2">
    <source>
        <dbReference type="EMBL" id="KAJ6712588.1"/>
    </source>
</evidence>
<dbReference type="AlphaFoldDB" id="A0A9Q0YWL2"/>
<dbReference type="Proteomes" id="UP001151532">
    <property type="component" value="Chromosome 1"/>
</dbReference>
<proteinExistence type="predicted"/>
<dbReference type="EMBL" id="JAPFFK010000015">
    <property type="protein sequence ID" value="KAJ6712588.1"/>
    <property type="molecule type" value="Genomic_DNA"/>
</dbReference>